<protein>
    <submittedName>
        <fullName evidence="1">Uncharacterized protein</fullName>
    </submittedName>
</protein>
<comment type="caution">
    <text evidence="1">The sequence shown here is derived from an EMBL/GenBank/DDBJ whole genome shotgun (WGS) entry which is preliminary data.</text>
</comment>
<dbReference type="EMBL" id="CAJPIN010043302">
    <property type="protein sequence ID" value="CAG2065463.1"/>
    <property type="molecule type" value="Genomic_DNA"/>
</dbReference>
<sequence length="50" mass="5500">MEEAGREEAALAREAGGVILTMCSLLKKWWHMGTCTNYNTSSGAVCMVEY</sequence>
<evidence type="ECO:0000313" key="1">
    <source>
        <dbReference type="EMBL" id="CAG2065463.1"/>
    </source>
</evidence>
<evidence type="ECO:0000313" key="2">
    <source>
        <dbReference type="Proteomes" id="UP001153148"/>
    </source>
</evidence>
<dbReference type="Proteomes" id="UP001153148">
    <property type="component" value="Unassembled WGS sequence"/>
</dbReference>
<organism evidence="1 2">
    <name type="scientific">Timema podura</name>
    <name type="common">Walking stick</name>
    <dbReference type="NCBI Taxonomy" id="61482"/>
    <lineage>
        <taxon>Eukaryota</taxon>
        <taxon>Metazoa</taxon>
        <taxon>Ecdysozoa</taxon>
        <taxon>Arthropoda</taxon>
        <taxon>Hexapoda</taxon>
        <taxon>Insecta</taxon>
        <taxon>Pterygota</taxon>
        <taxon>Neoptera</taxon>
        <taxon>Polyneoptera</taxon>
        <taxon>Phasmatodea</taxon>
        <taxon>Timematodea</taxon>
        <taxon>Timematoidea</taxon>
        <taxon>Timematidae</taxon>
        <taxon>Timema</taxon>
    </lineage>
</organism>
<proteinExistence type="predicted"/>
<accession>A0ABN7PCG3</accession>
<keyword evidence="2" id="KW-1185">Reference proteome</keyword>
<reference evidence="1" key="1">
    <citation type="submission" date="2021-03" db="EMBL/GenBank/DDBJ databases">
        <authorList>
            <person name="Tran Van P."/>
        </authorList>
    </citation>
    <scope>NUCLEOTIDE SEQUENCE</scope>
</reference>
<gene>
    <name evidence="1" type="ORF">TPAB3V08_LOCUS12407</name>
</gene>
<name>A0ABN7PCG3_TIMPD</name>